<protein>
    <submittedName>
        <fullName evidence="1">Uncharacterized protein</fullName>
    </submittedName>
</protein>
<dbReference type="AlphaFoldDB" id="A0A401SW11"/>
<name>A0A401SW11_CHIPU</name>
<evidence type="ECO:0000313" key="2">
    <source>
        <dbReference type="Proteomes" id="UP000287033"/>
    </source>
</evidence>
<dbReference type="EMBL" id="BEZZ01000611">
    <property type="protein sequence ID" value="GCC34585.1"/>
    <property type="molecule type" value="Genomic_DNA"/>
</dbReference>
<reference evidence="1 2" key="1">
    <citation type="journal article" date="2018" name="Nat. Ecol. Evol.">
        <title>Shark genomes provide insights into elasmobranch evolution and the origin of vertebrates.</title>
        <authorList>
            <person name="Hara Y"/>
            <person name="Yamaguchi K"/>
            <person name="Onimaru K"/>
            <person name="Kadota M"/>
            <person name="Koyanagi M"/>
            <person name="Keeley SD"/>
            <person name="Tatsumi K"/>
            <person name="Tanaka K"/>
            <person name="Motone F"/>
            <person name="Kageyama Y"/>
            <person name="Nozu R"/>
            <person name="Adachi N"/>
            <person name="Nishimura O"/>
            <person name="Nakagawa R"/>
            <person name="Tanegashima C"/>
            <person name="Kiyatake I"/>
            <person name="Matsumoto R"/>
            <person name="Murakumo K"/>
            <person name="Nishida K"/>
            <person name="Terakita A"/>
            <person name="Kuratani S"/>
            <person name="Sato K"/>
            <person name="Hyodo S Kuraku.S."/>
        </authorList>
    </citation>
    <scope>NUCLEOTIDE SEQUENCE [LARGE SCALE GENOMIC DNA]</scope>
</reference>
<accession>A0A401SW11</accession>
<organism evidence="1 2">
    <name type="scientific">Chiloscyllium punctatum</name>
    <name type="common">Brownbanded bambooshark</name>
    <name type="synonym">Hemiscyllium punctatum</name>
    <dbReference type="NCBI Taxonomy" id="137246"/>
    <lineage>
        <taxon>Eukaryota</taxon>
        <taxon>Metazoa</taxon>
        <taxon>Chordata</taxon>
        <taxon>Craniata</taxon>
        <taxon>Vertebrata</taxon>
        <taxon>Chondrichthyes</taxon>
        <taxon>Elasmobranchii</taxon>
        <taxon>Galeomorphii</taxon>
        <taxon>Galeoidea</taxon>
        <taxon>Orectolobiformes</taxon>
        <taxon>Hemiscylliidae</taxon>
        <taxon>Chiloscyllium</taxon>
    </lineage>
</organism>
<gene>
    <name evidence="1" type="ORF">chiPu_0013060</name>
</gene>
<dbReference type="OrthoDB" id="6593491at2759"/>
<comment type="caution">
    <text evidence="1">The sequence shown here is derived from an EMBL/GenBank/DDBJ whole genome shotgun (WGS) entry which is preliminary data.</text>
</comment>
<proteinExistence type="predicted"/>
<evidence type="ECO:0000313" key="1">
    <source>
        <dbReference type="EMBL" id="GCC34585.1"/>
    </source>
</evidence>
<sequence length="108" mass="12512">MSGRDGFCTVAGMSAVMFTVQWEICRTVMVIVQWEIENIRAAIEHLTDALPDELQPLLDWFDNYGGRRLRRGNGRRPSLFPVGMWNLYERTLNNEDKTDNNAEAAHRR</sequence>
<dbReference type="Proteomes" id="UP000287033">
    <property type="component" value="Unassembled WGS sequence"/>
</dbReference>
<keyword evidence="2" id="KW-1185">Reference proteome</keyword>